<dbReference type="AlphaFoldDB" id="A0A0G4E908"/>
<proteinExistence type="predicted"/>
<evidence type="ECO:0000256" key="1">
    <source>
        <dbReference type="SAM" id="MobiDB-lite"/>
    </source>
</evidence>
<dbReference type="VEuPathDB" id="CryptoDB:Vbra_6747"/>
<accession>A0A0G4E908</accession>
<dbReference type="EMBL" id="CDMY01000040">
    <property type="protein sequence ID" value="CEL92009.1"/>
    <property type="molecule type" value="Genomic_DNA"/>
</dbReference>
<evidence type="ECO:0000313" key="3">
    <source>
        <dbReference type="Proteomes" id="UP000041254"/>
    </source>
</evidence>
<organism evidence="2 3">
    <name type="scientific">Vitrella brassicaformis (strain CCMP3155)</name>
    <dbReference type="NCBI Taxonomy" id="1169540"/>
    <lineage>
        <taxon>Eukaryota</taxon>
        <taxon>Sar</taxon>
        <taxon>Alveolata</taxon>
        <taxon>Colpodellida</taxon>
        <taxon>Vitrellaceae</taxon>
        <taxon>Vitrella</taxon>
    </lineage>
</organism>
<dbReference type="Proteomes" id="UP000041254">
    <property type="component" value="Unassembled WGS sequence"/>
</dbReference>
<name>A0A0G4E908_VITBC</name>
<feature type="compositionally biased region" description="Low complexity" evidence="1">
    <location>
        <begin position="46"/>
        <end position="57"/>
    </location>
</feature>
<evidence type="ECO:0000313" key="2">
    <source>
        <dbReference type="EMBL" id="CEL92009.1"/>
    </source>
</evidence>
<gene>
    <name evidence="2" type="ORF">Vbra_6747</name>
</gene>
<sequence>MYSYGVSAYPTAGGYPAMYMGSVPTTVPATVATAVPMATPTTTATAAAAPASTTVQAGPNAPDATGGTYPTYPTGGNSGSATYTTTGGYTVAGYGTAGGAAMPAPYVQMPMVMPMVGSTGSPLGLSGYSTGSGGYMVPVPMYPGGMPGALPVMTYGRVRGEGTQGVAAAAVPHQAQGGTSFLTVIRVTPKEFRCPETLMALGSLKDKIWPAGVIPDNTVWEVYKGHVIPTVVLMVNLGSEEAQSLLLAHEAFAKFCSEEFVDKVEVIKYRGA</sequence>
<feature type="region of interest" description="Disordered" evidence="1">
    <location>
        <begin position="46"/>
        <end position="73"/>
    </location>
</feature>
<keyword evidence="3" id="KW-1185">Reference proteome</keyword>
<protein>
    <submittedName>
        <fullName evidence="2">Uncharacterized protein</fullName>
    </submittedName>
</protein>
<dbReference type="InParanoid" id="A0A0G4E908"/>
<reference evidence="2 3" key="1">
    <citation type="submission" date="2014-11" db="EMBL/GenBank/DDBJ databases">
        <authorList>
            <person name="Zhu J."/>
            <person name="Qi W."/>
            <person name="Song R."/>
        </authorList>
    </citation>
    <scope>NUCLEOTIDE SEQUENCE [LARGE SCALE GENOMIC DNA]</scope>
</reference>